<dbReference type="PANTHER" id="PTHR37162:SF1">
    <property type="entry name" value="BED-TYPE DOMAIN-CONTAINING PROTEIN"/>
    <property type="match status" value="1"/>
</dbReference>
<evidence type="ECO:0000313" key="2">
    <source>
        <dbReference type="Proteomes" id="UP000037069"/>
    </source>
</evidence>
<dbReference type="OMA" id="MYICASK"/>
<reference evidence="1 2" key="1">
    <citation type="journal article" date="2015" name="Nat. Commun.">
        <title>Lucilia cuprina genome unlocks parasitic fly biology to underpin future interventions.</title>
        <authorList>
            <person name="Anstead C.A."/>
            <person name="Korhonen P.K."/>
            <person name="Young N.D."/>
            <person name="Hall R.S."/>
            <person name="Jex A.R."/>
            <person name="Murali S.C."/>
            <person name="Hughes D.S."/>
            <person name="Lee S.F."/>
            <person name="Perry T."/>
            <person name="Stroehlein A.J."/>
            <person name="Ansell B.R."/>
            <person name="Breugelmans B."/>
            <person name="Hofmann A."/>
            <person name="Qu J."/>
            <person name="Dugan S."/>
            <person name="Lee S.L."/>
            <person name="Chao H."/>
            <person name="Dinh H."/>
            <person name="Han Y."/>
            <person name="Doddapaneni H.V."/>
            <person name="Worley K.C."/>
            <person name="Muzny D.M."/>
            <person name="Ioannidis P."/>
            <person name="Waterhouse R.M."/>
            <person name="Zdobnov E.M."/>
            <person name="James P.J."/>
            <person name="Bagnall N.H."/>
            <person name="Kotze A.C."/>
            <person name="Gibbs R.A."/>
            <person name="Richards S."/>
            <person name="Batterham P."/>
            <person name="Gasser R.B."/>
        </authorList>
    </citation>
    <scope>NUCLEOTIDE SEQUENCE [LARGE SCALE GENOMIC DNA]</scope>
    <source>
        <strain evidence="1 2">LS</strain>
        <tissue evidence="1">Full body</tissue>
    </source>
</reference>
<dbReference type="Proteomes" id="UP000037069">
    <property type="component" value="Unassembled WGS sequence"/>
</dbReference>
<proteinExistence type="predicted"/>
<dbReference type="AlphaFoldDB" id="A0A0L0CQU2"/>
<dbReference type="PANTHER" id="PTHR37162">
    <property type="entry name" value="HAT FAMILY DIMERISATION DOMAINCONTAINING PROTEIN-RELATED"/>
    <property type="match status" value="1"/>
</dbReference>
<accession>A0A0L0CQU2</accession>
<evidence type="ECO:0000313" key="1">
    <source>
        <dbReference type="EMBL" id="KNC34552.1"/>
    </source>
</evidence>
<protein>
    <recommendedName>
        <fullName evidence="3">DUF4371 domain-containing protein</fullName>
    </recommendedName>
</protein>
<sequence length="207" mass="23680">MDKFLVKASAGANNVNELSSESDNENSEAKNNPKRKFRAVWLDEFSWLRNKEGYGYCIVCEKKLKNHVYHSELTLAMFLVYHNLPFSLIDYLPNLLVECCPESKIAKAIKCGKTKATHLTDALGRNDRRVNKKSLYEAVKDLFKDYGIPLENIIGLATDGANVMAGEVNGFQSKLKSDLPKEIEKLCRDIYNFFSHCPKRIDEFKEF</sequence>
<evidence type="ECO:0008006" key="3">
    <source>
        <dbReference type="Google" id="ProtNLM"/>
    </source>
</evidence>
<dbReference type="EMBL" id="JRES01000051">
    <property type="protein sequence ID" value="KNC34552.1"/>
    <property type="molecule type" value="Genomic_DNA"/>
</dbReference>
<gene>
    <name evidence="1" type="ORF">FF38_13865</name>
</gene>
<organism evidence="1 2">
    <name type="scientific">Lucilia cuprina</name>
    <name type="common">Green bottle fly</name>
    <name type="synonym">Australian sheep blowfly</name>
    <dbReference type="NCBI Taxonomy" id="7375"/>
    <lineage>
        <taxon>Eukaryota</taxon>
        <taxon>Metazoa</taxon>
        <taxon>Ecdysozoa</taxon>
        <taxon>Arthropoda</taxon>
        <taxon>Hexapoda</taxon>
        <taxon>Insecta</taxon>
        <taxon>Pterygota</taxon>
        <taxon>Neoptera</taxon>
        <taxon>Endopterygota</taxon>
        <taxon>Diptera</taxon>
        <taxon>Brachycera</taxon>
        <taxon>Muscomorpha</taxon>
        <taxon>Oestroidea</taxon>
        <taxon>Calliphoridae</taxon>
        <taxon>Luciliinae</taxon>
        <taxon>Lucilia</taxon>
    </lineage>
</organism>
<name>A0A0L0CQU2_LUCCU</name>
<comment type="caution">
    <text evidence="1">The sequence shown here is derived from an EMBL/GenBank/DDBJ whole genome shotgun (WGS) entry which is preliminary data.</text>
</comment>
<keyword evidence="2" id="KW-1185">Reference proteome</keyword>